<protein>
    <submittedName>
        <fullName evidence="1">Uncharacterized protein</fullName>
    </submittedName>
</protein>
<accession>A0ACB8RFG1</accession>
<name>A0ACB8RFG1_9AGAM</name>
<reference evidence="1" key="2">
    <citation type="journal article" date="2022" name="New Phytol.">
        <title>Evolutionary transition to the ectomycorrhizal habit in the genomes of a hyperdiverse lineage of mushroom-forming fungi.</title>
        <authorList>
            <person name="Looney B."/>
            <person name="Miyauchi S."/>
            <person name="Morin E."/>
            <person name="Drula E."/>
            <person name="Courty P.E."/>
            <person name="Kohler A."/>
            <person name="Kuo A."/>
            <person name="LaButti K."/>
            <person name="Pangilinan J."/>
            <person name="Lipzen A."/>
            <person name="Riley R."/>
            <person name="Andreopoulos W."/>
            <person name="He G."/>
            <person name="Johnson J."/>
            <person name="Nolan M."/>
            <person name="Tritt A."/>
            <person name="Barry K.W."/>
            <person name="Grigoriev I.V."/>
            <person name="Nagy L.G."/>
            <person name="Hibbett D."/>
            <person name="Henrissat B."/>
            <person name="Matheny P.B."/>
            <person name="Labbe J."/>
            <person name="Martin F.M."/>
        </authorList>
    </citation>
    <scope>NUCLEOTIDE SEQUENCE</scope>
    <source>
        <strain evidence="1">FP105234-sp</strain>
    </source>
</reference>
<dbReference type="EMBL" id="MU276049">
    <property type="protein sequence ID" value="KAI0042757.1"/>
    <property type="molecule type" value="Genomic_DNA"/>
</dbReference>
<comment type="caution">
    <text evidence="1">The sequence shown here is derived from an EMBL/GenBank/DDBJ whole genome shotgun (WGS) entry which is preliminary data.</text>
</comment>
<evidence type="ECO:0000313" key="2">
    <source>
        <dbReference type="Proteomes" id="UP000814033"/>
    </source>
</evidence>
<organism evidence="1 2">
    <name type="scientific">Auriscalpium vulgare</name>
    <dbReference type="NCBI Taxonomy" id="40419"/>
    <lineage>
        <taxon>Eukaryota</taxon>
        <taxon>Fungi</taxon>
        <taxon>Dikarya</taxon>
        <taxon>Basidiomycota</taxon>
        <taxon>Agaricomycotina</taxon>
        <taxon>Agaricomycetes</taxon>
        <taxon>Russulales</taxon>
        <taxon>Auriscalpiaceae</taxon>
        <taxon>Auriscalpium</taxon>
    </lineage>
</organism>
<sequence>MSTHEQVEGSGPLLLGTCLITCIRCILFFSCRRYVDAGLFQQLKQDSSHSSEAYCLDILPPPSAAPTPTSTSARGTLPSALAKNAFSACFSESCTLFFLLLCQALRVFNIRVRTVNWAISLGILLLLIVIAIPLCLSFICTSSLSANASSLRFSFTSVPRLVVALIPLAIYFFTISYIPLPTALSSPSADTSISYTALARITVLGTVILGCLSGYGSVSTSWGYFPLALGNRRTAPSQAELDAAEQSLRRVRADIDLKRGEIAVILRRDADPADSPAKNASWLSRVTPNFRGPSELSNLNTELSALCSLEDNMTAQLRILQQRHAASAFNRTWRGRVSVLGRHATGFYCIFRSITSAFSILLPATAAMPAAPTSTPGLLTSSLVLLPFDPAYTAAALRHANLLVVGLIIWGSVRRVLRNAARALRLTSRTLSAALVLLMLSQLMGIYLLSTLVQLRTSFPPPENGFEETANLFLTLPEYQLFGSTFDWSFLLAAGVAAGTEWVRAKSEGDD</sequence>
<gene>
    <name evidence="1" type="ORF">FA95DRAFT_1682344</name>
</gene>
<dbReference type="Proteomes" id="UP000814033">
    <property type="component" value="Unassembled WGS sequence"/>
</dbReference>
<evidence type="ECO:0000313" key="1">
    <source>
        <dbReference type="EMBL" id="KAI0042757.1"/>
    </source>
</evidence>
<keyword evidence="2" id="KW-1185">Reference proteome</keyword>
<reference evidence="1" key="1">
    <citation type="submission" date="2021-02" db="EMBL/GenBank/DDBJ databases">
        <authorList>
            <consortium name="DOE Joint Genome Institute"/>
            <person name="Ahrendt S."/>
            <person name="Looney B.P."/>
            <person name="Miyauchi S."/>
            <person name="Morin E."/>
            <person name="Drula E."/>
            <person name="Courty P.E."/>
            <person name="Chicoki N."/>
            <person name="Fauchery L."/>
            <person name="Kohler A."/>
            <person name="Kuo A."/>
            <person name="Labutti K."/>
            <person name="Pangilinan J."/>
            <person name="Lipzen A."/>
            <person name="Riley R."/>
            <person name="Andreopoulos W."/>
            <person name="He G."/>
            <person name="Johnson J."/>
            <person name="Barry K.W."/>
            <person name="Grigoriev I.V."/>
            <person name="Nagy L."/>
            <person name="Hibbett D."/>
            <person name="Henrissat B."/>
            <person name="Matheny P.B."/>
            <person name="Labbe J."/>
            <person name="Martin F."/>
        </authorList>
    </citation>
    <scope>NUCLEOTIDE SEQUENCE</scope>
    <source>
        <strain evidence="1">FP105234-sp</strain>
    </source>
</reference>
<proteinExistence type="predicted"/>